<accession>A0A164VVA3</accession>
<sequence>MLSVRTPLARPVLRSAISNHGATFGTVTPTISLSRTASHASQASASLSRSGSMMGNSLHPPMHSPAIRMSSGIGAYFNSASLTVPSTTLPEVPMAGPTALKSCMSNKTSGPEVVRPNGAMNAWDARRPSFSIDMPTQRPPRSVRIEDVHDVATLGAALAAIDLFVRSPGSEIAWDMESDNDVTPTYKPTKGRVPTPHPGKGSWLEDDEF</sequence>
<evidence type="ECO:0000256" key="1">
    <source>
        <dbReference type="SAM" id="MobiDB-lite"/>
    </source>
</evidence>
<dbReference type="EMBL" id="KV419404">
    <property type="protein sequence ID" value="KZS94502.1"/>
    <property type="molecule type" value="Genomic_DNA"/>
</dbReference>
<proteinExistence type="predicted"/>
<dbReference type="AlphaFoldDB" id="A0A164VVA3"/>
<evidence type="ECO:0000313" key="2">
    <source>
        <dbReference type="EMBL" id="KZS94502.1"/>
    </source>
</evidence>
<evidence type="ECO:0000313" key="3">
    <source>
        <dbReference type="Proteomes" id="UP000076722"/>
    </source>
</evidence>
<reference evidence="2 3" key="1">
    <citation type="journal article" date="2016" name="Mol. Biol. Evol.">
        <title>Comparative Genomics of Early-Diverging Mushroom-Forming Fungi Provides Insights into the Origins of Lignocellulose Decay Capabilities.</title>
        <authorList>
            <person name="Nagy L.G."/>
            <person name="Riley R."/>
            <person name="Tritt A."/>
            <person name="Adam C."/>
            <person name="Daum C."/>
            <person name="Floudas D."/>
            <person name="Sun H."/>
            <person name="Yadav J.S."/>
            <person name="Pangilinan J."/>
            <person name="Larsson K.H."/>
            <person name="Matsuura K."/>
            <person name="Barry K."/>
            <person name="Labutti K."/>
            <person name="Kuo R."/>
            <person name="Ohm R.A."/>
            <person name="Bhattacharya S.S."/>
            <person name="Shirouzu T."/>
            <person name="Yoshinaga Y."/>
            <person name="Martin F.M."/>
            <person name="Grigoriev I.V."/>
            <person name="Hibbett D.S."/>
        </authorList>
    </citation>
    <scope>NUCLEOTIDE SEQUENCE [LARGE SCALE GENOMIC DNA]</scope>
    <source>
        <strain evidence="2 3">HHB9708</strain>
    </source>
</reference>
<name>A0A164VVA3_9AGAM</name>
<gene>
    <name evidence="2" type="ORF">SISNIDRAFT_484717</name>
</gene>
<dbReference type="Proteomes" id="UP000076722">
    <property type="component" value="Unassembled WGS sequence"/>
</dbReference>
<feature type="region of interest" description="Disordered" evidence="1">
    <location>
        <begin position="175"/>
        <end position="209"/>
    </location>
</feature>
<protein>
    <submittedName>
        <fullName evidence="2">Uncharacterized protein</fullName>
    </submittedName>
</protein>
<keyword evidence="3" id="KW-1185">Reference proteome</keyword>
<organism evidence="2 3">
    <name type="scientific">Sistotremastrum niveocremeum HHB9708</name>
    <dbReference type="NCBI Taxonomy" id="1314777"/>
    <lineage>
        <taxon>Eukaryota</taxon>
        <taxon>Fungi</taxon>
        <taxon>Dikarya</taxon>
        <taxon>Basidiomycota</taxon>
        <taxon>Agaricomycotina</taxon>
        <taxon>Agaricomycetes</taxon>
        <taxon>Sistotremastrales</taxon>
        <taxon>Sistotremastraceae</taxon>
        <taxon>Sertulicium</taxon>
        <taxon>Sertulicium niveocremeum</taxon>
    </lineage>
</organism>